<comment type="caution">
    <text evidence="1">The sequence shown here is derived from an EMBL/GenBank/DDBJ whole genome shotgun (WGS) entry which is preliminary data.</text>
</comment>
<evidence type="ECO:0000313" key="2">
    <source>
        <dbReference type="Proteomes" id="UP000774947"/>
    </source>
</evidence>
<organism evidence="1 2">
    <name type="scientific">Lapidilactobacillus dextrinicus</name>
    <dbReference type="NCBI Taxonomy" id="51664"/>
    <lineage>
        <taxon>Bacteria</taxon>
        <taxon>Bacillati</taxon>
        <taxon>Bacillota</taxon>
        <taxon>Bacilli</taxon>
        <taxon>Lactobacillales</taxon>
        <taxon>Lactobacillaceae</taxon>
        <taxon>Lapidilactobacillus</taxon>
    </lineage>
</organism>
<name>A0A921B5P0_9LACO</name>
<dbReference type="EMBL" id="DYXY01000203">
    <property type="protein sequence ID" value="HJE15948.1"/>
    <property type="molecule type" value="Genomic_DNA"/>
</dbReference>
<sequence length="395" mass="45934">MRIDHVRIEKHPQQTVLLADCLYQDTAHEIFYAVESQFSQYLDDDSADAFVLAALIRAMAEGEDLEVNYPISSKLYYHLNTYLIPYLANVDQQLTLIKIKPLKGYNDKQYHARAVATGISCGIDSFYTVLRNLEEDVPQSSRLTHLVLNRHQHETEFSHAQLSISDKDQERLEVGQELGLIPVYVWTNVDQFINFPYEQICTFHDLSVGLSLKKLISTYYYASSFTLKDFHPTFAAAPYYDPLNSLAIQTESFQMLTHAVHEERIDKTAFLAKYPIVQQHLDVCFYEHHDGHKKNCTWCEKCVRTTMALHALGELDKFNTVFDLDLFQKDYNQRVGEVAYRAYVNKVSFDRDIMHLMRQNHKEIPLTGYAWMIRIGVQHQMDKIKAMIHYKSVQA</sequence>
<accession>A0A921B5P0</accession>
<reference evidence="1" key="1">
    <citation type="journal article" date="2021" name="PeerJ">
        <title>Extensive microbial diversity within the chicken gut microbiome revealed by metagenomics and culture.</title>
        <authorList>
            <person name="Gilroy R."/>
            <person name="Ravi A."/>
            <person name="Getino M."/>
            <person name="Pursley I."/>
            <person name="Horton D.L."/>
            <person name="Alikhan N.F."/>
            <person name="Baker D."/>
            <person name="Gharbi K."/>
            <person name="Hall N."/>
            <person name="Watson M."/>
            <person name="Adriaenssens E.M."/>
            <person name="Foster-Nyarko E."/>
            <person name="Jarju S."/>
            <person name="Secka A."/>
            <person name="Antonio M."/>
            <person name="Oren A."/>
            <person name="Chaudhuri R.R."/>
            <person name="La Ragione R."/>
            <person name="Hildebrand F."/>
            <person name="Pallen M.J."/>
        </authorList>
    </citation>
    <scope>NUCLEOTIDE SEQUENCE</scope>
    <source>
        <strain evidence="1">CHK173-2119</strain>
    </source>
</reference>
<protein>
    <submittedName>
        <fullName evidence="1">Uncharacterized protein</fullName>
    </submittedName>
</protein>
<dbReference type="Proteomes" id="UP000774947">
    <property type="component" value="Unassembled WGS sequence"/>
</dbReference>
<gene>
    <name evidence="1" type="ORF">K8W17_07710</name>
</gene>
<evidence type="ECO:0000313" key="1">
    <source>
        <dbReference type="EMBL" id="HJE15948.1"/>
    </source>
</evidence>
<proteinExistence type="predicted"/>
<reference evidence="1" key="2">
    <citation type="submission" date="2021-09" db="EMBL/GenBank/DDBJ databases">
        <authorList>
            <person name="Gilroy R."/>
        </authorList>
    </citation>
    <scope>NUCLEOTIDE SEQUENCE</scope>
    <source>
        <strain evidence="1">CHK173-2119</strain>
    </source>
</reference>
<dbReference type="AlphaFoldDB" id="A0A921B5P0"/>